<dbReference type="PROSITE" id="PS51349">
    <property type="entry name" value="FMN_HYDROXY_ACID_DH_2"/>
    <property type="match status" value="1"/>
</dbReference>
<protein>
    <submittedName>
        <fullName evidence="7">Alpha-hydroxy acid oxidase</fullName>
    </submittedName>
</protein>
<name>A0ABN2A764_9ACTN</name>
<dbReference type="PANTHER" id="PTHR10578:SF107">
    <property type="entry name" value="2-HYDROXYACID OXIDASE 1"/>
    <property type="match status" value="1"/>
</dbReference>
<sequence>MTRSKTGPVLTASDYQHLARELVDADVWDFIEGGAESERTLRANVSAFDRLRLRPRVMTDVSTVDTAVSLFGAGHRTPIGVGPTAYHRLVNPEGEVATARGASAVGALFVVSVFASRSLEDIAAASDGRLWLHLYWFRRREVMTGLIRRAEDAGYTALVLTVDAPRIGRRWRDMRNGFAIGGDVAAVNIDAAVMALTHHSDVGHSAIADHAAQSFDAAVTWADLAWLRSQTRLPIVLKGILTAEDAALAVEHGADGVVVSNHGGRQLDGAVASLEALPEVVDAVAGAIPVLFDGGVRRGTDALVALALGARMVLLGRPPLWGLAAGGADGVEGLLRTTTDELAHAMALAGRPRLADLDRSVLRARPGGEL</sequence>
<dbReference type="RefSeq" id="WP_344502411.1">
    <property type="nucleotide sequence ID" value="NZ_BAAAQD010000005.1"/>
</dbReference>
<dbReference type="Gene3D" id="3.20.20.70">
    <property type="entry name" value="Aldolase class I"/>
    <property type="match status" value="1"/>
</dbReference>
<keyword evidence="2" id="KW-0285">Flavoprotein</keyword>
<dbReference type="SUPFAM" id="SSF51395">
    <property type="entry name" value="FMN-linked oxidoreductases"/>
    <property type="match status" value="1"/>
</dbReference>
<comment type="cofactor">
    <cofactor evidence="1">
        <name>FMN</name>
        <dbReference type="ChEBI" id="CHEBI:58210"/>
    </cofactor>
</comment>
<dbReference type="EMBL" id="BAAAQD010000005">
    <property type="protein sequence ID" value="GAA1512938.1"/>
    <property type="molecule type" value="Genomic_DNA"/>
</dbReference>
<dbReference type="PROSITE" id="PS00557">
    <property type="entry name" value="FMN_HYDROXY_ACID_DH_1"/>
    <property type="match status" value="1"/>
</dbReference>
<evidence type="ECO:0000313" key="8">
    <source>
        <dbReference type="Proteomes" id="UP001501470"/>
    </source>
</evidence>
<dbReference type="PIRSF" id="PIRSF000138">
    <property type="entry name" value="Al-hdrx_acd_dh"/>
    <property type="match status" value="1"/>
</dbReference>
<evidence type="ECO:0000256" key="1">
    <source>
        <dbReference type="ARBA" id="ARBA00001917"/>
    </source>
</evidence>
<evidence type="ECO:0000256" key="5">
    <source>
        <dbReference type="ARBA" id="ARBA00024042"/>
    </source>
</evidence>
<dbReference type="PANTHER" id="PTHR10578">
    <property type="entry name" value="S -2-HYDROXY-ACID OXIDASE-RELATED"/>
    <property type="match status" value="1"/>
</dbReference>
<comment type="similarity">
    <text evidence="5">Belongs to the FMN-dependent alpha-hydroxy acid dehydrogenase family.</text>
</comment>
<dbReference type="InterPro" id="IPR000262">
    <property type="entry name" value="FMN-dep_DH"/>
</dbReference>
<gene>
    <name evidence="7" type="ORF">GCM10009827_029280</name>
</gene>
<dbReference type="Proteomes" id="UP001501470">
    <property type="component" value="Unassembled WGS sequence"/>
</dbReference>
<dbReference type="Pfam" id="PF01070">
    <property type="entry name" value="FMN_dh"/>
    <property type="match status" value="1"/>
</dbReference>
<keyword evidence="3" id="KW-0288">FMN</keyword>
<feature type="domain" description="FMN hydroxy acid dehydrogenase" evidence="6">
    <location>
        <begin position="4"/>
        <end position="367"/>
    </location>
</feature>
<comment type="caution">
    <text evidence="7">The sequence shown here is derived from an EMBL/GenBank/DDBJ whole genome shotgun (WGS) entry which is preliminary data.</text>
</comment>
<dbReference type="InterPro" id="IPR037396">
    <property type="entry name" value="FMN_HAD"/>
</dbReference>
<keyword evidence="8" id="KW-1185">Reference proteome</keyword>
<evidence type="ECO:0000256" key="4">
    <source>
        <dbReference type="ARBA" id="ARBA00023002"/>
    </source>
</evidence>
<dbReference type="InterPro" id="IPR012133">
    <property type="entry name" value="Alpha-hydoxy_acid_DH_FMN"/>
</dbReference>
<evidence type="ECO:0000259" key="6">
    <source>
        <dbReference type="PROSITE" id="PS51349"/>
    </source>
</evidence>
<dbReference type="InterPro" id="IPR008259">
    <property type="entry name" value="FMN_hydac_DH_AS"/>
</dbReference>
<proteinExistence type="inferred from homology"/>
<dbReference type="InterPro" id="IPR013785">
    <property type="entry name" value="Aldolase_TIM"/>
</dbReference>
<evidence type="ECO:0000256" key="3">
    <source>
        <dbReference type="ARBA" id="ARBA00022643"/>
    </source>
</evidence>
<dbReference type="CDD" id="cd02809">
    <property type="entry name" value="alpha_hydroxyacid_oxid_FMN"/>
    <property type="match status" value="1"/>
</dbReference>
<reference evidence="7 8" key="1">
    <citation type="journal article" date="2019" name="Int. J. Syst. Evol. Microbiol.">
        <title>The Global Catalogue of Microorganisms (GCM) 10K type strain sequencing project: providing services to taxonomists for standard genome sequencing and annotation.</title>
        <authorList>
            <consortium name="The Broad Institute Genomics Platform"/>
            <consortium name="The Broad Institute Genome Sequencing Center for Infectious Disease"/>
            <person name="Wu L."/>
            <person name="Ma J."/>
        </authorList>
    </citation>
    <scope>NUCLEOTIDE SEQUENCE [LARGE SCALE GENOMIC DNA]</scope>
    <source>
        <strain evidence="7 8">JCM 15933</strain>
    </source>
</reference>
<organism evidence="7 8">
    <name type="scientific">Dactylosporangium maewongense</name>
    <dbReference type="NCBI Taxonomy" id="634393"/>
    <lineage>
        <taxon>Bacteria</taxon>
        <taxon>Bacillati</taxon>
        <taxon>Actinomycetota</taxon>
        <taxon>Actinomycetes</taxon>
        <taxon>Micromonosporales</taxon>
        <taxon>Micromonosporaceae</taxon>
        <taxon>Dactylosporangium</taxon>
    </lineage>
</organism>
<evidence type="ECO:0000256" key="2">
    <source>
        <dbReference type="ARBA" id="ARBA00022630"/>
    </source>
</evidence>
<accession>A0ABN2A764</accession>
<evidence type="ECO:0000313" key="7">
    <source>
        <dbReference type="EMBL" id="GAA1512938.1"/>
    </source>
</evidence>
<keyword evidence="4" id="KW-0560">Oxidoreductase</keyword>